<dbReference type="Gene3D" id="3.60.10.10">
    <property type="entry name" value="Endonuclease/exonuclease/phosphatase"/>
    <property type="match status" value="1"/>
</dbReference>
<name>A0A5B6VAZ4_9ROSI</name>
<evidence type="ECO:0000313" key="1">
    <source>
        <dbReference type="EMBL" id="KAA3466302.1"/>
    </source>
</evidence>
<dbReference type="AlphaFoldDB" id="A0A5B6VAZ4"/>
<sequence>MMEIGVANEINNTVERLSVAPKKSSWKRLVPGNQLDNWKSESAVGKRKFLKEDDGRNCMGMSGGEKAKRLKNEDMVGREGVFRGAIPWAVRRLRHLLKQHNPHLVFLIETKLDKKRMERVRRSYGFMNGIEVEVEGSQGGLCLAWKVDIKVTLRSFSKWHIDVIIKEDDVQEEWRFTGFYGSPYLKDKNLA</sequence>
<dbReference type="Proteomes" id="UP000325315">
    <property type="component" value="Unassembled WGS sequence"/>
</dbReference>
<dbReference type="EMBL" id="SMMG02000007">
    <property type="protein sequence ID" value="KAA3466302.1"/>
    <property type="molecule type" value="Genomic_DNA"/>
</dbReference>
<evidence type="ECO:0000313" key="2">
    <source>
        <dbReference type="Proteomes" id="UP000325315"/>
    </source>
</evidence>
<dbReference type="InterPro" id="IPR036691">
    <property type="entry name" value="Endo/exonu/phosph_ase_sf"/>
</dbReference>
<keyword evidence="2" id="KW-1185">Reference proteome</keyword>
<dbReference type="SUPFAM" id="SSF56219">
    <property type="entry name" value="DNase I-like"/>
    <property type="match status" value="1"/>
</dbReference>
<dbReference type="PANTHER" id="PTHR35218:SF9">
    <property type="entry name" value="ENDONUCLEASE_EXONUCLEASE_PHOSPHATASE DOMAIN-CONTAINING PROTEIN"/>
    <property type="match status" value="1"/>
</dbReference>
<gene>
    <name evidence="1" type="ORF">EPI10_001401</name>
</gene>
<protein>
    <submittedName>
        <fullName evidence="1">Expansin-A1-like</fullName>
    </submittedName>
</protein>
<dbReference type="OrthoDB" id="1001388at2759"/>
<comment type="caution">
    <text evidence="1">The sequence shown here is derived from an EMBL/GenBank/DDBJ whole genome shotgun (WGS) entry which is preliminary data.</text>
</comment>
<accession>A0A5B6VAZ4</accession>
<proteinExistence type="predicted"/>
<dbReference type="PANTHER" id="PTHR35218">
    <property type="entry name" value="RNASE H DOMAIN-CONTAINING PROTEIN"/>
    <property type="match status" value="1"/>
</dbReference>
<reference evidence="2" key="1">
    <citation type="journal article" date="2019" name="Plant Biotechnol. J.">
        <title>Genome sequencing of the Australian wild diploid species Gossypium australe highlights disease resistance and delayed gland morphogenesis.</title>
        <authorList>
            <person name="Cai Y."/>
            <person name="Cai X."/>
            <person name="Wang Q."/>
            <person name="Wang P."/>
            <person name="Zhang Y."/>
            <person name="Cai C."/>
            <person name="Xu Y."/>
            <person name="Wang K."/>
            <person name="Zhou Z."/>
            <person name="Wang C."/>
            <person name="Geng S."/>
            <person name="Li B."/>
            <person name="Dong Q."/>
            <person name="Hou Y."/>
            <person name="Wang H."/>
            <person name="Ai P."/>
            <person name="Liu Z."/>
            <person name="Yi F."/>
            <person name="Sun M."/>
            <person name="An G."/>
            <person name="Cheng J."/>
            <person name="Zhang Y."/>
            <person name="Shi Q."/>
            <person name="Xie Y."/>
            <person name="Shi X."/>
            <person name="Chang Y."/>
            <person name="Huang F."/>
            <person name="Chen Y."/>
            <person name="Hong S."/>
            <person name="Mi L."/>
            <person name="Sun Q."/>
            <person name="Zhang L."/>
            <person name="Zhou B."/>
            <person name="Peng R."/>
            <person name="Zhang X."/>
            <person name="Liu F."/>
        </authorList>
    </citation>
    <scope>NUCLEOTIDE SEQUENCE [LARGE SCALE GENOMIC DNA]</scope>
    <source>
        <strain evidence="2">cv. PA1801</strain>
    </source>
</reference>
<organism evidence="1 2">
    <name type="scientific">Gossypium australe</name>
    <dbReference type="NCBI Taxonomy" id="47621"/>
    <lineage>
        <taxon>Eukaryota</taxon>
        <taxon>Viridiplantae</taxon>
        <taxon>Streptophyta</taxon>
        <taxon>Embryophyta</taxon>
        <taxon>Tracheophyta</taxon>
        <taxon>Spermatophyta</taxon>
        <taxon>Magnoliopsida</taxon>
        <taxon>eudicotyledons</taxon>
        <taxon>Gunneridae</taxon>
        <taxon>Pentapetalae</taxon>
        <taxon>rosids</taxon>
        <taxon>malvids</taxon>
        <taxon>Malvales</taxon>
        <taxon>Malvaceae</taxon>
        <taxon>Malvoideae</taxon>
        <taxon>Gossypium</taxon>
    </lineage>
</organism>